<feature type="region of interest" description="Disordered" evidence="7">
    <location>
        <begin position="79"/>
        <end position="107"/>
    </location>
</feature>
<evidence type="ECO:0000313" key="9">
    <source>
        <dbReference type="Proteomes" id="UP000594364"/>
    </source>
</evidence>
<dbReference type="EMBL" id="CP031389">
    <property type="protein sequence ID" value="QPH10658.1"/>
    <property type="molecule type" value="Genomic_DNA"/>
</dbReference>
<feature type="compositionally biased region" description="Polar residues" evidence="7">
    <location>
        <begin position="207"/>
        <end position="223"/>
    </location>
</feature>
<organism evidence="8 9">
    <name type="scientific">Epichloe festucae (strain Fl1)</name>
    <dbReference type="NCBI Taxonomy" id="877507"/>
    <lineage>
        <taxon>Eukaryota</taxon>
        <taxon>Fungi</taxon>
        <taxon>Dikarya</taxon>
        <taxon>Ascomycota</taxon>
        <taxon>Pezizomycotina</taxon>
        <taxon>Sordariomycetes</taxon>
        <taxon>Hypocreomycetidae</taxon>
        <taxon>Hypocreales</taxon>
        <taxon>Clavicipitaceae</taxon>
        <taxon>Epichloe</taxon>
    </lineage>
</organism>
<feature type="compositionally biased region" description="Basic and acidic residues" evidence="7">
    <location>
        <begin position="351"/>
        <end position="360"/>
    </location>
</feature>
<dbReference type="PANTHER" id="PTHR13278:SF0">
    <property type="entry name" value="ZINC FINGER PROTEIN 830"/>
    <property type="match status" value="1"/>
</dbReference>
<accession>A0A7U3SMZ3</accession>
<evidence type="ECO:0000256" key="7">
    <source>
        <dbReference type="SAM" id="MobiDB-lite"/>
    </source>
</evidence>
<dbReference type="GO" id="GO:0044773">
    <property type="term" value="P:mitotic DNA damage checkpoint signaling"/>
    <property type="evidence" value="ECO:0007669"/>
    <property type="project" value="TreeGrafter"/>
</dbReference>
<dbReference type="GO" id="GO:0005681">
    <property type="term" value="C:spliceosomal complex"/>
    <property type="evidence" value="ECO:0007669"/>
    <property type="project" value="InterPro"/>
</dbReference>
<name>A0A7U3SMZ3_EPIFF</name>
<evidence type="ECO:0000256" key="1">
    <source>
        <dbReference type="ARBA" id="ARBA00004123"/>
    </source>
</evidence>
<reference evidence="8 9" key="1">
    <citation type="journal article" date="2018" name="PLoS Genet.">
        <title>Repeat elements organise 3D genome structure and mediate transcription in the filamentous fungus Epichloe festucae.</title>
        <authorList>
            <person name="Winter D.J."/>
            <person name="Ganley A.R.D."/>
            <person name="Young C.A."/>
            <person name="Liachko I."/>
            <person name="Schardl C.L."/>
            <person name="Dupont P.Y."/>
            <person name="Berry D."/>
            <person name="Ram A."/>
            <person name="Scott B."/>
            <person name="Cox M.P."/>
        </authorList>
    </citation>
    <scope>NUCLEOTIDE SEQUENCE [LARGE SCALE GENOMIC DNA]</scope>
    <source>
        <strain evidence="8 9">Fl1</strain>
    </source>
</reference>
<keyword evidence="9" id="KW-1185">Reference proteome</keyword>
<feature type="region of interest" description="Disordered" evidence="7">
    <location>
        <begin position="125"/>
        <end position="256"/>
    </location>
</feature>
<evidence type="ECO:0000256" key="4">
    <source>
        <dbReference type="ARBA" id="ARBA00022833"/>
    </source>
</evidence>
<feature type="coiled-coil region" evidence="6">
    <location>
        <begin position="285"/>
        <end position="350"/>
    </location>
</feature>
<proteinExistence type="predicted"/>
<evidence type="ECO:0000256" key="2">
    <source>
        <dbReference type="ARBA" id="ARBA00022723"/>
    </source>
</evidence>
<dbReference type="GO" id="GO:0003676">
    <property type="term" value="F:nucleic acid binding"/>
    <property type="evidence" value="ECO:0007669"/>
    <property type="project" value="InterPro"/>
</dbReference>
<gene>
    <name evidence="8" type="ORF">C2857_002071</name>
</gene>
<keyword evidence="5" id="KW-0539">Nucleus</keyword>
<feature type="compositionally biased region" description="Polar residues" evidence="7">
    <location>
        <begin position="181"/>
        <end position="190"/>
    </location>
</feature>
<feature type="compositionally biased region" description="Acidic residues" evidence="7">
    <location>
        <begin position="376"/>
        <end position="396"/>
    </location>
</feature>
<dbReference type="Proteomes" id="UP000594364">
    <property type="component" value="Chromosome 5"/>
</dbReference>
<evidence type="ECO:0000256" key="5">
    <source>
        <dbReference type="ARBA" id="ARBA00023242"/>
    </source>
</evidence>
<dbReference type="AlphaFoldDB" id="A0A7U3SMZ3"/>
<keyword evidence="6" id="KW-0175">Coiled coil</keyword>
<feature type="region of interest" description="Disordered" evidence="7">
    <location>
        <begin position="351"/>
        <end position="403"/>
    </location>
</feature>
<dbReference type="GO" id="GO:0033260">
    <property type="term" value="P:nuclear DNA replication"/>
    <property type="evidence" value="ECO:0007669"/>
    <property type="project" value="TreeGrafter"/>
</dbReference>
<sequence length="403" mass="44019">MVTWPFQFSIRNSQSTREEQKSMSSDVRSLLRQQRAARRINHPHAAYSDAGKLLCSLCREQLKAESLWDTHLLSQSHKGHLQQQQQQQQREISSVESSLPLDEISNGRVAKRKLDSADTLEDVEMRDAARRKRSKSDLMTLAGLPLNGGDGKSEIFTPDQIPSAGSSNSKENTRTPPGLTRTLSTPSQGVELQIPSRPATPAYREGASTSSSGGHFGAQSQNGPSTPVAPRAPATTATGAASTTSKADSAAAAPVDESEWAAFEADIAAATVPYDQGAVISAPAMTSEEAAAAKEAEEAASAERKLQVDIDIEAEREEAKRALEDEFDQMKGLEERVDKLKEMRAAYLKKRSESISRDGVQKPVLEVSNGVRDGVVDDNDDDDDDDDDEDEDEDDWDSFRFRR</sequence>
<comment type="subcellular location">
    <subcellularLocation>
        <location evidence="1">Nucleus</location>
    </subcellularLocation>
</comment>
<dbReference type="PANTHER" id="PTHR13278">
    <property type="entry name" value="ZINC FINGER PROTEIN 830"/>
    <property type="match status" value="1"/>
</dbReference>
<evidence type="ECO:0008006" key="10">
    <source>
        <dbReference type="Google" id="ProtNLM"/>
    </source>
</evidence>
<evidence type="ECO:0000256" key="3">
    <source>
        <dbReference type="ARBA" id="ARBA00022771"/>
    </source>
</evidence>
<evidence type="ECO:0000313" key="8">
    <source>
        <dbReference type="EMBL" id="QPH10658.1"/>
    </source>
</evidence>
<evidence type="ECO:0000256" key="6">
    <source>
        <dbReference type="SAM" id="Coils"/>
    </source>
</evidence>
<dbReference type="GO" id="GO:0008270">
    <property type="term" value="F:zinc ion binding"/>
    <property type="evidence" value="ECO:0007669"/>
    <property type="project" value="UniProtKB-KW"/>
</dbReference>
<keyword evidence="2" id="KW-0479">Metal-binding</keyword>
<keyword evidence="4" id="KW-0862">Zinc</keyword>
<keyword evidence="3" id="KW-0863">Zinc-finger</keyword>
<protein>
    <recommendedName>
        <fullName evidence="10">Coiled-coil domain-containing protein 16</fullName>
    </recommendedName>
</protein>
<dbReference type="GO" id="GO:0033314">
    <property type="term" value="P:mitotic DNA replication checkpoint signaling"/>
    <property type="evidence" value="ECO:0007669"/>
    <property type="project" value="TreeGrafter"/>
</dbReference>
<dbReference type="InterPro" id="IPR040050">
    <property type="entry name" value="ZNF830-like"/>
</dbReference>
<feature type="compositionally biased region" description="Low complexity" evidence="7">
    <location>
        <begin position="224"/>
        <end position="254"/>
    </location>
</feature>
<dbReference type="OrthoDB" id="77607at2759"/>